<feature type="compositionally biased region" description="Basic and acidic residues" evidence="1">
    <location>
        <begin position="159"/>
        <end position="169"/>
    </location>
</feature>
<evidence type="ECO:0000313" key="2">
    <source>
        <dbReference type="EMBL" id="KAF5331396.1"/>
    </source>
</evidence>
<name>A0A8H5BYK2_9AGAR</name>
<evidence type="ECO:0000313" key="3">
    <source>
        <dbReference type="Proteomes" id="UP000541558"/>
    </source>
</evidence>
<dbReference type="Proteomes" id="UP000541558">
    <property type="component" value="Unassembled WGS sequence"/>
</dbReference>
<proteinExistence type="predicted"/>
<reference evidence="2 3" key="1">
    <citation type="journal article" date="2020" name="ISME J.">
        <title>Uncovering the hidden diversity of litter-decomposition mechanisms in mushroom-forming fungi.</title>
        <authorList>
            <person name="Floudas D."/>
            <person name="Bentzer J."/>
            <person name="Ahren D."/>
            <person name="Johansson T."/>
            <person name="Persson P."/>
            <person name="Tunlid A."/>
        </authorList>
    </citation>
    <scope>NUCLEOTIDE SEQUENCE [LARGE SCALE GENOMIC DNA]</scope>
    <source>
        <strain evidence="2 3">CBS 175.51</strain>
    </source>
</reference>
<dbReference type="Pfam" id="PF18759">
    <property type="entry name" value="Plavaka"/>
    <property type="match status" value="1"/>
</dbReference>
<feature type="region of interest" description="Disordered" evidence="1">
    <location>
        <begin position="39"/>
        <end position="209"/>
    </location>
</feature>
<feature type="compositionally biased region" description="Low complexity" evidence="1">
    <location>
        <begin position="816"/>
        <end position="832"/>
    </location>
</feature>
<feature type="region of interest" description="Disordered" evidence="1">
    <location>
        <begin position="807"/>
        <end position="846"/>
    </location>
</feature>
<feature type="compositionally biased region" description="Basic and acidic residues" evidence="1">
    <location>
        <begin position="98"/>
        <end position="107"/>
    </location>
</feature>
<evidence type="ECO:0000256" key="1">
    <source>
        <dbReference type="SAM" id="MobiDB-lite"/>
    </source>
</evidence>
<dbReference type="OrthoDB" id="3239511at2759"/>
<keyword evidence="3" id="KW-1185">Reference proteome</keyword>
<protein>
    <submittedName>
        <fullName evidence="2">Uncharacterized protein</fullName>
    </submittedName>
</protein>
<accession>A0A8H5BYK2</accession>
<organism evidence="2 3">
    <name type="scientific">Ephemerocybe angulata</name>
    <dbReference type="NCBI Taxonomy" id="980116"/>
    <lineage>
        <taxon>Eukaryota</taxon>
        <taxon>Fungi</taxon>
        <taxon>Dikarya</taxon>
        <taxon>Basidiomycota</taxon>
        <taxon>Agaricomycotina</taxon>
        <taxon>Agaricomycetes</taxon>
        <taxon>Agaricomycetidae</taxon>
        <taxon>Agaricales</taxon>
        <taxon>Agaricineae</taxon>
        <taxon>Psathyrellaceae</taxon>
        <taxon>Ephemerocybe</taxon>
    </lineage>
</organism>
<gene>
    <name evidence="2" type="ORF">D9611_011822</name>
</gene>
<sequence length="1070" mass="121186">MARGGKKNVQSLTTRCPNCRALIGNSGLFNHLRECTELAAAPGSQRRSGRSRGSKRASAALRHDPLARFAAGPRPAPSHDPLPTASESYDPLANFNERFPRLLHPDSRPPQQAAPTGPSRTPSPPPSTNDYYSDPEPLNDLHENSPGDDILPGLGRPPQLDDFKVDPHPRNAGGKKARYHSYEDYSSALPPPTQPWAKPGGPRSKKPRAPWHPFKSRLDFEFAELLQGANLSKSQLDSFVTIVHKILKSPNEFSFKDGRHVSETWNAAATAHGHGLQEAEVVVDYVDEQIRFPVWRLDMEKWMLDILYNPELAPELRFDAERLSRHDGEKFVRFIDEPWTANRWWKIMDKLPDKGSPFAIIFYADKTKLSSMGTRKGYPVYVCCANLPAHIRNGEGIGGRILVGWLPIVPEDSDKSGKKTFVDFKRVVWHAAVEKILETLRKWAETGLFYVDAWGIERLLFPIILIIAGDFEEQCVMAAIRGMGSVNPCPVCLIPSDELPGLGNEYPARTTADMQAIYERAVCAETAAEREDLFKSVGLRNVKNVFWSFKYTDVYSALGWDRLHAYHSGLFRKHILQEFLTMIEHDRKSTVTVEMHLNATPRWRDLSHFSHVSQFREYSDGRKYEDLSKVLTFAAHSLFEPGETWGYQWLLIARSYLELDMWTSLVVHTEVTLRMGREEMLRFEAIRLIYVAVHPEKRWDFPKAHSQLHVWMDILEKGVTLNFNTKGFEKMHHKPKVVYGKSNFKDIEKLLARFTHQDIAAMIVRMMIDSHDKVTAAALDAKNEGRDMGEEDALPVSASVSRSLVAGRRNASNSHPAASAPSTASTTSTVSESEVEPEPEPICVDPGSEVKNILLSDLVSNTIPEYSSAFSNFRMKLGRRLAHDLKLREPVPIPTHQTVSMFKYMKVEYTSLEDSHTAADFLRVNPDFHNRPRYDCALISMGEGMHMIARVVSVFAGMVNVNGNDVQFQYALVIPLDAALRRDAQSRLNQKRCEALKFKQLRSRDPKDAILIRLNSIVRGALVVQDWGIPEQFNDQYIIMDIVDPDFFLRMRLQGLGDTLATRTNREIFI</sequence>
<comment type="caution">
    <text evidence="2">The sequence shown here is derived from an EMBL/GenBank/DDBJ whole genome shotgun (WGS) entry which is preliminary data.</text>
</comment>
<dbReference type="EMBL" id="JAACJK010000114">
    <property type="protein sequence ID" value="KAF5331396.1"/>
    <property type="molecule type" value="Genomic_DNA"/>
</dbReference>
<dbReference type="InterPro" id="IPR041078">
    <property type="entry name" value="Plavaka"/>
</dbReference>
<dbReference type="AlphaFoldDB" id="A0A8H5BYK2"/>